<dbReference type="AlphaFoldDB" id="A0A2H0V1P0"/>
<dbReference type="EMBL" id="PFAR01000039">
    <property type="protein sequence ID" value="PIR92982.1"/>
    <property type="molecule type" value="Genomic_DNA"/>
</dbReference>
<accession>A0A2H0V1P0</accession>
<feature type="region of interest" description="Disordered" evidence="1">
    <location>
        <begin position="90"/>
        <end position="114"/>
    </location>
</feature>
<gene>
    <name evidence="2" type="ORF">COT99_03290</name>
</gene>
<protein>
    <submittedName>
        <fullName evidence="2">Uncharacterized protein</fullName>
    </submittedName>
</protein>
<feature type="compositionally biased region" description="Pro residues" evidence="1">
    <location>
        <begin position="96"/>
        <end position="114"/>
    </location>
</feature>
<comment type="caution">
    <text evidence="2">The sequence shown here is derived from an EMBL/GenBank/DDBJ whole genome shotgun (WGS) entry which is preliminary data.</text>
</comment>
<evidence type="ECO:0000313" key="2">
    <source>
        <dbReference type="EMBL" id="PIR92982.1"/>
    </source>
</evidence>
<organism evidence="2 3">
    <name type="scientific">Candidatus Falkowbacteria bacterium CG10_big_fil_rev_8_21_14_0_10_43_10</name>
    <dbReference type="NCBI Taxonomy" id="1974567"/>
    <lineage>
        <taxon>Bacteria</taxon>
        <taxon>Candidatus Falkowiibacteriota</taxon>
    </lineage>
</organism>
<name>A0A2H0V1P0_9BACT</name>
<dbReference type="Proteomes" id="UP000228626">
    <property type="component" value="Unassembled WGS sequence"/>
</dbReference>
<sequence length="352" mass="39276">MNIESSQKIGAFSGAEFVLNIKALDDWDGRDVKILSQGCDVTPMKISDGEAEEQVNLNFSSAGEYTYVFWATDGEKESEKISLSFSISLSSTPTPTVTPAPTSKPSPTATPPPLKTGEAMAVIDNSQGDAEINILWDMPTTDVKVWHIYVFQDADTQPQYLGWMSPDVNYIWWNKSNVQIDPLFKKEGPKSGITYRFEVRGVNTNKSKIVVCKSNTSSPIMLINKVIAKGIKAAKGGFQVNIGWDQTIAPAAEFWDVWLSVDDEAYKYLGQIINNMGNVLEWKQNNPYITENFRTGPQLDLDYKFLVYPLSSQRKIISGPFPTDRVRFVINTITVGTASWKELDIQYESPAP</sequence>
<reference evidence="3" key="1">
    <citation type="submission" date="2017-09" db="EMBL/GenBank/DDBJ databases">
        <title>Depth-based differentiation of microbial function through sediment-hosted aquifers and enrichment of novel symbionts in the deep terrestrial subsurface.</title>
        <authorList>
            <person name="Probst A.J."/>
            <person name="Ladd B."/>
            <person name="Jarett J.K."/>
            <person name="Geller-Mcgrath D.E."/>
            <person name="Sieber C.M.K."/>
            <person name="Emerson J.B."/>
            <person name="Anantharaman K."/>
            <person name="Thomas B.C."/>
            <person name="Malmstrom R."/>
            <person name="Stieglmeier M."/>
            <person name="Klingl A."/>
            <person name="Woyke T."/>
            <person name="Ryan C.M."/>
            <person name="Banfield J.F."/>
        </authorList>
    </citation>
    <scope>NUCLEOTIDE SEQUENCE [LARGE SCALE GENOMIC DNA]</scope>
</reference>
<proteinExistence type="predicted"/>
<evidence type="ECO:0000256" key="1">
    <source>
        <dbReference type="SAM" id="MobiDB-lite"/>
    </source>
</evidence>
<evidence type="ECO:0000313" key="3">
    <source>
        <dbReference type="Proteomes" id="UP000228626"/>
    </source>
</evidence>